<name>I3DVH7_BACMT</name>
<dbReference type="GO" id="GO:0006508">
    <property type="term" value="P:proteolysis"/>
    <property type="evidence" value="ECO:0007669"/>
    <property type="project" value="InterPro"/>
</dbReference>
<evidence type="ECO:0000313" key="2">
    <source>
        <dbReference type="Proteomes" id="UP000010523"/>
    </source>
</evidence>
<reference evidence="1 2" key="1">
    <citation type="journal article" date="2012" name="Appl. Environ. Microbiol.">
        <title>Genome Sequence of Thermotolerant Bacillus methanolicus: Features and Regulation Related to Methylotrophy and Production of L-Lysine and L-Glutamate from Methanol.</title>
        <authorList>
            <person name="Heggeset T.M."/>
            <person name="Krog A."/>
            <person name="Balzer S."/>
            <person name="Wentzel A."/>
            <person name="Ellingsen T.E."/>
            <person name="Brautaset T."/>
        </authorList>
    </citation>
    <scope>NUCLEOTIDE SEQUENCE [LARGE SCALE GENOMIC DNA]</scope>
    <source>
        <strain evidence="1 2">PB1</strain>
    </source>
</reference>
<protein>
    <submittedName>
        <fullName evidence="1">Dipeptidase Bdp</fullName>
    </submittedName>
</protein>
<accession>I3DVH7</accession>
<dbReference type="EMBL" id="AFEU01000003">
    <property type="protein sequence ID" value="EIJ78248.1"/>
    <property type="molecule type" value="Genomic_DNA"/>
</dbReference>
<keyword evidence="2" id="KW-1185">Reference proteome</keyword>
<dbReference type="OrthoDB" id="9804920at2"/>
<dbReference type="Pfam" id="PF01244">
    <property type="entry name" value="Peptidase_M19"/>
    <property type="match status" value="1"/>
</dbReference>
<dbReference type="RefSeq" id="WP_004436553.1">
    <property type="nucleotide sequence ID" value="NZ_AFEU01000003.1"/>
</dbReference>
<dbReference type="InterPro" id="IPR032466">
    <property type="entry name" value="Metal_Hydrolase"/>
</dbReference>
<dbReference type="MEROPS" id="M19.007"/>
<dbReference type="CDD" id="cd01301">
    <property type="entry name" value="rDP_like"/>
    <property type="match status" value="1"/>
</dbReference>
<dbReference type="GO" id="GO:0070573">
    <property type="term" value="F:metallodipeptidase activity"/>
    <property type="evidence" value="ECO:0007669"/>
    <property type="project" value="InterPro"/>
</dbReference>
<comment type="caution">
    <text evidence="1">The sequence shown here is derived from an EMBL/GenBank/DDBJ whole genome shotgun (WGS) entry which is preliminary data.</text>
</comment>
<dbReference type="PROSITE" id="PS51365">
    <property type="entry name" value="RENAL_DIPEPTIDASE_2"/>
    <property type="match status" value="1"/>
</dbReference>
<proteinExistence type="predicted"/>
<dbReference type="STRING" id="997296.PB1_11829"/>
<dbReference type="eggNOG" id="COG2355">
    <property type="taxonomic scope" value="Bacteria"/>
</dbReference>
<evidence type="ECO:0000313" key="1">
    <source>
        <dbReference type="EMBL" id="EIJ78248.1"/>
    </source>
</evidence>
<dbReference type="Proteomes" id="UP000010523">
    <property type="component" value="Unassembled WGS sequence"/>
</dbReference>
<sequence>MNIIDLHCDVLLKLSESKRTLRFADAPELHANKQRLKDGKIKVQCFAIFVDPEINTDEKFTIALDQVDLFYSEVLDKNPEMKQIREWSDFDSLKDGEIGAMLTLEGVDAIGNDLTKLQILYQLGVRSVGLTWNYANLAADGAEEPRGAGLTLFGKEIVHFNNKHQILTDVSHLSEKAFWDVMELADYPIASHSNSRKLCDHPRNLKNEQAIAMFKKGGMIHVVYHPPFLKENGKAAITDVIKHIDHFCSLGGEKQIGFGSDFDGISKFVVGLEDASKSQQLINELLKHFSEEEVRGFAYQNFLDHRPGFRAVGNSHSTL</sequence>
<dbReference type="PANTHER" id="PTHR10443:SF12">
    <property type="entry name" value="DIPEPTIDASE"/>
    <property type="match status" value="1"/>
</dbReference>
<dbReference type="InterPro" id="IPR008257">
    <property type="entry name" value="Pept_M19"/>
</dbReference>
<dbReference type="Gene3D" id="3.20.20.140">
    <property type="entry name" value="Metal-dependent hydrolases"/>
    <property type="match status" value="1"/>
</dbReference>
<dbReference type="PATRIC" id="fig|997296.3.peg.2490"/>
<gene>
    <name evidence="1" type="ORF">PB1_11829</name>
</gene>
<dbReference type="PANTHER" id="PTHR10443">
    <property type="entry name" value="MICROSOMAL DIPEPTIDASE"/>
    <property type="match status" value="1"/>
</dbReference>
<dbReference type="SUPFAM" id="SSF51556">
    <property type="entry name" value="Metallo-dependent hydrolases"/>
    <property type="match status" value="1"/>
</dbReference>
<organism evidence="1 2">
    <name type="scientific">Bacillus methanolicus PB1</name>
    <dbReference type="NCBI Taxonomy" id="997296"/>
    <lineage>
        <taxon>Bacteria</taxon>
        <taxon>Bacillati</taxon>
        <taxon>Bacillota</taxon>
        <taxon>Bacilli</taxon>
        <taxon>Bacillales</taxon>
        <taxon>Bacillaceae</taxon>
        <taxon>Bacillus</taxon>
    </lineage>
</organism>
<dbReference type="AlphaFoldDB" id="I3DVH7"/>